<protein>
    <submittedName>
        <fullName evidence="2">Uncharacterized protein</fullName>
    </submittedName>
</protein>
<evidence type="ECO:0000313" key="3">
    <source>
        <dbReference type="Proteomes" id="UP001203297"/>
    </source>
</evidence>
<dbReference type="Proteomes" id="UP001203297">
    <property type="component" value="Unassembled WGS sequence"/>
</dbReference>
<gene>
    <name evidence="2" type="ORF">B0F90DRAFT_306512</name>
</gene>
<comment type="caution">
    <text evidence="2">The sequence shown here is derived from an EMBL/GenBank/DDBJ whole genome shotgun (WGS) entry which is preliminary data.</text>
</comment>
<reference evidence="2" key="1">
    <citation type="journal article" date="2022" name="New Phytol.">
        <title>Evolutionary transition to the ectomycorrhizal habit in the genomes of a hyperdiverse lineage of mushroom-forming fungi.</title>
        <authorList>
            <person name="Looney B."/>
            <person name="Miyauchi S."/>
            <person name="Morin E."/>
            <person name="Drula E."/>
            <person name="Courty P.E."/>
            <person name="Kohler A."/>
            <person name="Kuo A."/>
            <person name="LaButti K."/>
            <person name="Pangilinan J."/>
            <person name="Lipzen A."/>
            <person name="Riley R."/>
            <person name="Andreopoulos W."/>
            <person name="He G."/>
            <person name="Johnson J."/>
            <person name="Nolan M."/>
            <person name="Tritt A."/>
            <person name="Barry K.W."/>
            <person name="Grigoriev I.V."/>
            <person name="Nagy L.G."/>
            <person name="Hibbett D."/>
            <person name="Henrissat B."/>
            <person name="Matheny P.B."/>
            <person name="Labbe J."/>
            <person name="Martin F.M."/>
        </authorList>
    </citation>
    <scope>NUCLEOTIDE SEQUENCE</scope>
    <source>
        <strain evidence="2">BPL690</strain>
    </source>
</reference>
<evidence type="ECO:0000313" key="2">
    <source>
        <dbReference type="EMBL" id="KAI0301512.1"/>
    </source>
</evidence>
<evidence type="ECO:0000256" key="1">
    <source>
        <dbReference type="SAM" id="MobiDB-lite"/>
    </source>
</evidence>
<dbReference type="EMBL" id="WTXG01000014">
    <property type="protein sequence ID" value="KAI0301512.1"/>
    <property type="molecule type" value="Genomic_DNA"/>
</dbReference>
<sequence length="180" mass="20693">MHREFSSKECVNISTEACMYSRFTSTRRDLMQVDLCRSWQPETERIKEHLSCKYVMEEMGLLLYKELKLKSNNPDNSLDIDEGRRLTTSHSVNDSNDGVPLRSQRERSATLTPTPQRITIAPSALCSPDTAADTEFDDIKKLKQVIQSIEHDSEATPRSHLRETAKIRLDFSLRLSATRF</sequence>
<feature type="compositionally biased region" description="Polar residues" evidence="1">
    <location>
        <begin position="86"/>
        <end position="96"/>
    </location>
</feature>
<name>A0AAD4QNT3_9AGAM</name>
<organism evidence="2 3">
    <name type="scientific">Multifurca ochricompacta</name>
    <dbReference type="NCBI Taxonomy" id="376703"/>
    <lineage>
        <taxon>Eukaryota</taxon>
        <taxon>Fungi</taxon>
        <taxon>Dikarya</taxon>
        <taxon>Basidiomycota</taxon>
        <taxon>Agaricomycotina</taxon>
        <taxon>Agaricomycetes</taxon>
        <taxon>Russulales</taxon>
        <taxon>Russulaceae</taxon>
        <taxon>Multifurca</taxon>
    </lineage>
</organism>
<accession>A0AAD4QNT3</accession>
<feature type="region of interest" description="Disordered" evidence="1">
    <location>
        <begin position="74"/>
        <end position="111"/>
    </location>
</feature>
<dbReference type="AlphaFoldDB" id="A0AAD4QNT3"/>
<keyword evidence="3" id="KW-1185">Reference proteome</keyword>
<proteinExistence type="predicted"/>